<comment type="catalytic activity">
    <reaction evidence="5">
        <text>ATP + H2O = ADP + phosphate + H(+)</text>
        <dbReference type="Rhea" id="RHEA:13065"/>
        <dbReference type="ChEBI" id="CHEBI:15377"/>
        <dbReference type="ChEBI" id="CHEBI:15378"/>
        <dbReference type="ChEBI" id="CHEBI:30616"/>
        <dbReference type="ChEBI" id="CHEBI:43474"/>
        <dbReference type="ChEBI" id="CHEBI:456216"/>
    </reaction>
</comment>
<dbReference type="Pfam" id="PF25568">
    <property type="entry name" value="AAA_lid_At3g28540"/>
    <property type="match status" value="1"/>
</dbReference>
<evidence type="ECO:0000256" key="7">
    <source>
        <dbReference type="SAM" id="SignalP"/>
    </source>
</evidence>
<sequence length="488" mass="55794">MPTATSLFSAYASLSALAMLLRSILHDFIPNPIRNYIFSLLQRLFNHRSNTLTLVIEEVNSTGIGRNQVYDSAEVYLSTKVITPSTERLKISKSPKDKSLTIRLEKGEEIDDSFDNIPLRWRFLCMEPEKQRNSSSGNDDDLLSSPAPVTRYFELTFEKKFKDKVINSYIPYMLAKSKSVIDKERPLKLCTLGSRFSCGNVYWDTINLEHPSTFETLAMDTEAKTAIMEDLDRFVKRREFYRRVGRAWKRGYLLHGPPGTGKSSLIAAMANYLMFDIYDLQLGNLIKDSDLRRLLLATANRSVLVIEDIDCTIDIQNRRKNLNENGQFPNKPPEVQVQLTLSGLLNFIDGLWSSCGDERIIVFTTNHMEKLDPALLRPGRMDMQIHMSYLTFQSFKILVSNYLEFEGEHPLFDEIKGMFEIVEVTPAQVAEELMRSEDVDEALEGVLKFLKTKKEMIDNKDEVVVQDEGLGDGVIDEICPSQNFEISN</sequence>
<dbReference type="AlphaFoldDB" id="A0A803L6W8"/>
<comment type="cofactor">
    <cofactor evidence="1">
        <name>Mg(2+)</name>
        <dbReference type="ChEBI" id="CHEBI:18420"/>
    </cofactor>
</comment>
<organism evidence="9 10">
    <name type="scientific">Chenopodium quinoa</name>
    <name type="common">Quinoa</name>
    <dbReference type="NCBI Taxonomy" id="63459"/>
    <lineage>
        <taxon>Eukaryota</taxon>
        <taxon>Viridiplantae</taxon>
        <taxon>Streptophyta</taxon>
        <taxon>Embryophyta</taxon>
        <taxon>Tracheophyta</taxon>
        <taxon>Spermatophyta</taxon>
        <taxon>Magnoliopsida</taxon>
        <taxon>eudicotyledons</taxon>
        <taxon>Gunneridae</taxon>
        <taxon>Pentapetalae</taxon>
        <taxon>Caryophyllales</taxon>
        <taxon>Chenopodiaceae</taxon>
        <taxon>Chenopodioideae</taxon>
        <taxon>Atripliceae</taxon>
        <taxon>Chenopodium</taxon>
    </lineage>
</organism>
<evidence type="ECO:0000256" key="3">
    <source>
        <dbReference type="ARBA" id="ARBA00022801"/>
    </source>
</evidence>
<dbReference type="EnsemblPlants" id="AUR62007607-RA">
    <property type="protein sequence ID" value="AUR62007607-RA:cds"/>
    <property type="gene ID" value="AUR62007607"/>
</dbReference>
<keyword evidence="4" id="KW-0460">Magnesium</keyword>
<dbReference type="CDD" id="cd19510">
    <property type="entry name" value="RecA-like_BCS1"/>
    <property type="match status" value="1"/>
</dbReference>
<evidence type="ECO:0000256" key="6">
    <source>
        <dbReference type="RuleBase" id="RU003651"/>
    </source>
</evidence>
<dbReference type="PROSITE" id="PS00674">
    <property type="entry name" value="AAA"/>
    <property type="match status" value="1"/>
</dbReference>
<feature type="domain" description="AAA+ ATPase" evidence="8">
    <location>
        <begin position="248"/>
        <end position="391"/>
    </location>
</feature>
<dbReference type="InterPro" id="IPR027417">
    <property type="entry name" value="P-loop_NTPase"/>
</dbReference>
<keyword evidence="6" id="KW-0067">ATP-binding</keyword>
<evidence type="ECO:0000313" key="10">
    <source>
        <dbReference type="Proteomes" id="UP000596660"/>
    </source>
</evidence>
<proteinExistence type="inferred from homology"/>
<evidence type="ECO:0000256" key="5">
    <source>
        <dbReference type="ARBA" id="ARBA00049360"/>
    </source>
</evidence>
<dbReference type="InterPro" id="IPR003960">
    <property type="entry name" value="ATPase_AAA_CS"/>
</dbReference>
<dbReference type="Proteomes" id="UP000596660">
    <property type="component" value="Unplaced"/>
</dbReference>
<dbReference type="InterPro" id="IPR003593">
    <property type="entry name" value="AAA+_ATPase"/>
</dbReference>
<evidence type="ECO:0000313" key="9">
    <source>
        <dbReference type="EnsemblPlants" id="AUR62007607-RA:cds"/>
    </source>
</evidence>
<dbReference type="Gramene" id="AUR62007607-RA">
    <property type="protein sequence ID" value="AUR62007607-RA:cds"/>
    <property type="gene ID" value="AUR62007607"/>
</dbReference>
<dbReference type="GO" id="GO:0016887">
    <property type="term" value="F:ATP hydrolysis activity"/>
    <property type="evidence" value="ECO:0007669"/>
    <property type="project" value="InterPro"/>
</dbReference>
<evidence type="ECO:0000259" key="8">
    <source>
        <dbReference type="SMART" id="SM00382"/>
    </source>
</evidence>
<feature type="chain" id="PRO_5030999442" description="AAA+ ATPase domain-containing protein" evidence="7">
    <location>
        <begin position="19"/>
        <end position="488"/>
    </location>
</feature>
<dbReference type="GO" id="GO:0005524">
    <property type="term" value="F:ATP binding"/>
    <property type="evidence" value="ECO:0007669"/>
    <property type="project" value="UniProtKB-KW"/>
</dbReference>
<dbReference type="Pfam" id="PF00004">
    <property type="entry name" value="AAA"/>
    <property type="match status" value="1"/>
</dbReference>
<dbReference type="Pfam" id="PF14363">
    <property type="entry name" value="AAA_assoc"/>
    <property type="match status" value="1"/>
</dbReference>
<accession>A0A803L6W8</accession>
<dbReference type="InterPro" id="IPR058017">
    <property type="entry name" value="At3g28540-like_C"/>
</dbReference>
<comment type="similarity">
    <text evidence="2">Belongs to the AAA ATPase family. BCS1 subfamily.</text>
</comment>
<keyword evidence="10" id="KW-1185">Reference proteome</keyword>
<dbReference type="PANTHER" id="PTHR23070">
    <property type="entry name" value="BCS1 AAA-TYPE ATPASE"/>
    <property type="match status" value="1"/>
</dbReference>
<reference evidence="9" key="1">
    <citation type="journal article" date="2017" name="Nature">
        <title>The genome of Chenopodium quinoa.</title>
        <authorList>
            <person name="Jarvis D.E."/>
            <person name="Ho Y.S."/>
            <person name="Lightfoot D.J."/>
            <person name="Schmoeckel S.M."/>
            <person name="Li B."/>
            <person name="Borm T.J.A."/>
            <person name="Ohyanagi H."/>
            <person name="Mineta K."/>
            <person name="Michell C.T."/>
            <person name="Saber N."/>
            <person name="Kharbatia N.M."/>
            <person name="Rupper R.R."/>
            <person name="Sharp A.R."/>
            <person name="Dally N."/>
            <person name="Boughton B.A."/>
            <person name="Woo Y.H."/>
            <person name="Gao G."/>
            <person name="Schijlen E.G.W.M."/>
            <person name="Guo X."/>
            <person name="Momin A.A."/>
            <person name="Negrao S."/>
            <person name="Al-Babili S."/>
            <person name="Gehring C."/>
            <person name="Roessner U."/>
            <person name="Jung C."/>
            <person name="Murphy K."/>
            <person name="Arold S.T."/>
            <person name="Gojobori T."/>
            <person name="van der Linden C.G."/>
            <person name="van Loo E.N."/>
            <person name="Jellen E.N."/>
            <person name="Maughan P.J."/>
            <person name="Tester M."/>
        </authorList>
    </citation>
    <scope>NUCLEOTIDE SEQUENCE [LARGE SCALE GENOMIC DNA]</scope>
    <source>
        <strain evidence="9">cv. PI 614886</strain>
    </source>
</reference>
<feature type="signal peptide" evidence="7">
    <location>
        <begin position="1"/>
        <end position="18"/>
    </location>
</feature>
<name>A0A803L6W8_CHEQI</name>
<keyword evidence="3" id="KW-0378">Hydrolase</keyword>
<reference evidence="9" key="2">
    <citation type="submission" date="2021-03" db="UniProtKB">
        <authorList>
            <consortium name="EnsemblPlants"/>
        </authorList>
    </citation>
    <scope>IDENTIFICATION</scope>
</reference>
<dbReference type="OMA" id="MANYLMF"/>
<dbReference type="InterPro" id="IPR025753">
    <property type="entry name" value="AAA_N_dom"/>
</dbReference>
<keyword evidence="6" id="KW-0547">Nucleotide-binding</keyword>
<evidence type="ECO:0000256" key="1">
    <source>
        <dbReference type="ARBA" id="ARBA00001946"/>
    </source>
</evidence>
<dbReference type="Gene3D" id="3.40.50.300">
    <property type="entry name" value="P-loop containing nucleotide triphosphate hydrolases"/>
    <property type="match status" value="1"/>
</dbReference>
<dbReference type="InterPro" id="IPR003959">
    <property type="entry name" value="ATPase_AAA_core"/>
</dbReference>
<dbReference type="SUPFAM" id="SSF52540">
    <property type="entry name" value="P-loop containing nucleoside triphosphate hydrolases"/>
    <property type="match status" value="1"/>
</dbReference>
<dbReference type="Gene3D" id="6.10.280.40">
    <property type="match status" value="1"/>
</dbReference>
<dbReference type="GO" id="GO:0006950">
    <property type="term" value="P:response to stress"/>
    <property type="evidence" value="ECO:0007669"/>
    <property type="project" value="UniProtKB-ARBA"/>
</dbReference>
<keyword evidence="7" id="KW-0732">Signal</keyword>
<protein>
    <recommendedName>
        <fullName evidence="8">AAA+ ATPase domain-containing protein</fullName>
    </recommendedName>
</protein>
<evidence type="ECO:0000256" key="4">
    <source>
        <dbReference type="ARBA" id="ARBA00022842"/>
    </source>
</evidence>
<dbReference type="InterPro" id="IPR050747">
    <property type="entry name" value="Mitochondrial_chaperone_BCS1"/>
</dbReference>
<evidence type="ECO:0000256" key="2">
    <source>
        <dbReference type="ARBA" id="ARBA00007448"/>
    </source>
</evidence>
<dbReference type="SMART" id="SM00382">
    <property type="entry name" value="AAA"/>
    <property type="match status" value="1"/>
</dbReference>